<evidence type="ECO:0000256" key="2">
    <source>
        <dbReference type="ARBA" id="ARBA00022771"/>
    </source>
</evidence>
<keyword evidence="2" id="KW-0863">Zinc-finger</keyword>
<evidence type="ECO:0000256" key="4">
    <source>
        <dbReference type="ARBA" id="ARBA00022833"/>
    </source>
</evidence>
<dbReference type="Pfam" id="PF01485">
    <property type="entry name" value="IBR"/>
    <property type="match status" value="1"/>
</dbReference>
<keyword evidence="3" id="KW-0833">Ubl conjugation pathway</keyword>
<evidence type="ECO:0000259" key="6">
    <source>
        <dbReference type="Pfam" id="PF01485"/>
    </source>
</evidence>
<feature type="transmembrane region" description="Helical" evidence="5">
    <location>
        <begin position="57"/>
        <end position="82"/>
    </location>
</feature>
<name>A0AAD4T9V6_9MAGN</name>
<gene>
    <name evidence="7" type="ORF">MKW98_023275</name>
</gene>
<dbReference type="InterPro" id="IPR002867">
    <property type="entry name" value="IBR_dom"/>
</dbReference>
<dbReference type="EMBL" id="JAJJMB010003142">
    <property type="protein sequence ID" value="KAI3949338.1"/>
    <property type="molecule type" value="Genomic_DNA"/>
</dbReference>
<dbReference type="SUPFAM" id="SSF57850">
    <property type="entry name" value="RING/U-box"/>
    <property type="match status" value="1"/>
</dbReference>
<comment type="caution">
    <text evidence="7">The sequence shown here is derived from an EMBL/GenBank/DDBJ whole genome shotgun (WGS) entry which is preliminary data.</text>
</comment>
<keyword evidence="5" id="KW-1133">Transmembrane helix</keyword>
<feature type="domain" description="IBR" evidence="6">
    <location>
        <begin position="7"/>
        <end position="46"/>
    </location>
</feature>
<evidence type="ECO:0000256" key="1">
    <source>
        <dbReference type="ARBA" id="ARBA00022723"/>
    </source>
</evidence>
<keyword evidence="5" id="KW-0472">Membrane</keyword>
<dbReference type="AlphaFoldDB" id="A0AAD4T9V6"/>
<keyword evidence="1" id="KW-0479">Metal-binding</keyword>
<evidence type="ECO:0000256" key="5">
    <source>
        <dbReference type="SAM" id="Phobius"/>
    </source>
</evidence>
<evidence type="ECO:0000313" key="7">
    <source>
        <dbReference type="EMBL" id="KAI3949338.1"/>
    </source>
</evidence>
<protein>
    <recommendedName>
        <fullName evidence="6">IBR domain-containing protein</fullName>
    </recommendedName>
</protein>
<keyword evidence="8" id="KW-1185">Reference proteome</keyword>
<reference evidence="7" key="1">
    <citation type="submission" date="2022-04" db="EMBL/GenBank/DDBJ databases">
        <title>A functionally conserved STORR gene fusion in Papaver species that diverged 16.8 million years ago.</title>
        <authorList>
            <person name="Catania T."/>
        </authorList>
    </citation>
    <scope>NUCLEOTIDE SEQUENCE</scope>
    <source>
        <strain evidence="7">S-188037</strain>
    </source>
</reference>
<proteinExistence type="predicted"/>
<keyword evidence="4" id="KW-0862">Zinc</keyword>
<accession>A0AAD4T9V6</accession>
<dbReference type="Proteomes" id="UP001202328">
    <property type="component" value="Unassembled WGS sequence"/>
</dbReference>
<keyword evidence="5" id="KW-0812">Transmembrane</keyword>
<organism evidence="7 8">
    <name type="scientific">Papaver atlanticum</name>
    <dbReference type="NCBI Taxonomy" id="357466"/>
    <lineage>
        <taxon>Eukaryota</taxon>
        <taxon>Viridiplantae</taxon>
        <taxon>Streptophyta</taxon>
        <taxon>Embryophyta</taxon>
        <taxon>Tracheophyta</taxon>
        <taxon>Spermatophyta</taxon>
        <taxon>Magnoliopsida</taxon>
        <taxon>Ranunculales</taxon>
        <taxon>Papaveraceae</taxon>
        <taxon>Papaveroideae</taxon>
        <taxon>Papaver</taxon>
    </lineage>
</organism>
<evidence type="ECO:0000256" key="3">
    <source>
        <dbReference type="ARBA" id="ARBA00022786"/>
    </source>
</evidence>
<evidence type="ECO:0000313" key="8">
    <source>
        <dbReference type="Proteomes" id="UP001202328"/>
    </source>
</evidence>
<dbReference type="GO" id="GO:0008270">
    <property type="term" value="F:zinc ion binding"/>
    <property type="evidence" value="ECO:0007669"/>
    <property type="project" value="UniProtKB-KW"/>
</dbReference>
<sequence>MEDPPQEQKLIRCPSCNHYIERNEGISTSQNITCSCGTNFCQHCGSVSCVCERKWSLWWIPAGIFMWLGTLILGATEIGWAVEGAGLIQL</sequence>